<sequence length="383" mass="42519">MTVVKCSNRKPGLPKRKHVDNILMFLRGEYEGVNPADVALALINRLSKTSEWLVALKCVLVVDEVATSPKFCKVLLHGHEITGSLTSCFNLQSLPRSCDSFEESNTLHIVRNFSRFVEISLSEIVRWNVSPYLIDTSSMDFSPSEVADLLRSTNNIINAAMRAATLQKPYISHDSLLEAADICVSRLITHDIFMLSIVKHILSFPQISHVMKRRARKVTPHPPIEPSTGAIDDSVPSSYSATVDTATPKEEKGDDFTELMDFFDAPSSTAPSAPVKATSSFPKPHDSPREVTTRPRTDSTLSTSSHDSPVLLSAATARRYTDIMTYLESYAANIEDRLGERDRSVDFGGFKGQRGWTEGEVRAMKGLLKIIKNCVEILKELCE</sequence>
<dbReference type="InterPro" id="IPR045192">
    <property type="entry name" value="AP180-like"/>
</dbReference>
<feature type="compositionally biased region" description="Polar residues" evidence="1">
    <location>
        <begin position="266"/>
        <end position="281"/>
    </location>
</feature>
<accession>A0ABQ5KST5</accession>
<proteinExistence type="predicted"/>
<dbReference type="PANTHER" id="PTHR22951">
    <property type="entry name" value="CLATHRIN ASSEMBLY PROTEIN"/>
    <property type="match status" value="1"/>
</dbReference>
<protein>
    <submittedName>
        <fullName evidence="2">Uncharacterized protein</fullName>
    </submittedName>
</protein>
<keyword evidence="3" id="KW-1185">Reference proteome</keyword>
<dbReference type="Gene3D" id="1.25.40.90">
    <property type="match status" value="1"/>
</dbReference>
<gene>
    <name evidence="2" type="ORF">ADUPG1_008308</name>
</gene>
<comment type="caution">
    <text evidence="2">The sequence shown here is derived from an EMBL/GenBank/DDBJ whole genome shotgun (WGS) entry which is preliminary data.</text>
</comment>
<dbReference type="SUPFAM" id="SSF48464">
    <property type="entry name" value="ENTH/VHS domain"/>
    <property type="match status" value="1"/>
</dbReference>
<organism evidence="2 3">
    <name type="scientific">Aduncisulcus paluster</name>
    <dbReference type="NCBI Taxonomy" id="2918883"/>
    <lineage>
        <taxon>Eukaryota</taxon>
        <taxon>Metamonada</taxon>
        <taxon>Carpediemonas-like organisms</taxon>
        <taxon>Aduncisulcus</taxon>
    </lineage>
</organism>
<feature type="compositionally biased region" description="Basic and acidic residues" evidence="1">
    <location>
        <begin position="283"/>
        <end position="297"/>
    </location>
</feature>
<dbReference type="EMBL" id="BQXS01010918">
    <property type="protein sequence ID" value="GKT35076.1"/>
    <property type="molecule type" value="Genomic_DNA"/>
</dbReference>
<evidence type="ECO:0000313" key="3">
    <source>
        <dbReference type="Proteomes" id="UP001057375"/>
    </source>
</evidence>
<feature type="compositionally biased region" description="Polar residues" evidence="1">
    <location>
        <begin position="235"/>
        <end position="245"/>
    </location>
</feature>
<dbReference type="PANTHER" id="PTHR22951:SF5">
    <property type="entry name" value="PHOSPHATIDYLINOSITOL-BINDING CLATHRIN ASSEMBLY PROTEIN LAP"/>
    <property type="match status" value="1"/>
</dbReference>
<dbReference type="InterPro" id="IPR008942">
    <property type="entry name" value="ENTH_VHS"/>
</dbReference>
<feature type="region of interest" description="Disordered" evidence="1">
    <location>
        <begin position="266"/>
        <end position="306"/>
    </location>
</feature>
<reference evidence="2" key="1">
    <citation type="submission" date="2022-03" db="EMBL/GenBank/DDBJ databases">
        <title>Draft genome sequence of Aduncisulcus paluster, a free-living microaerophilic Fornicata.</title>
        <authorList>
            <person name="Yuyama I."/>
            <person name="Kume K."/>
            <person name="Tamura T."/>
            <person name="Inagaki Y."/>
            <person name="Hashimoto T."/>
        </authorList>
    </citation>
    <scope>NUCLEOTIDE SEQUENCE</scope>
    <source>
        <strain evidence="2">NY0171</strain>
    </source>
</reference>
<dbReference type="Proteomes" id="UP001057375">
    <property type="component" value="Unassembled WGS sequence"/>
</dbReference>
<evidence type="ECO:0000313" key="2">
    <source>
        <dbReference type="EMBL" id="GKT35076.1"/>
    </source>
</evidence>
<name>A0ABQ5KST5_9EUKA</name>
<evidence type="ECO:0000256" key="1">
    <source>
        <dbReference type="SAM" id="MobiDB-lite"/>
    </source>
</evidence>
<feature type="region of interest" description="Disordered" evidence="1">
    <location>
        <begin position="217"/>
        <end position="251"/>
    </location>
</feature>